<comment type="caution">
    <text evidence="1">The sequence shown here is derived from an EMBL/GenBank/DDBJ whole genome shotgun (WGS) entry which is preliminary data.</text>
</comment>
<dbReference type="EMBL" id="JAQQWL010000008">
    <property type="protein sequence ID" value="KAK8061771.1"/>
    <property type="molecule type" value="Genomic_DNA"/>
</dbReference>
<name>A0ABR1US67_9PEZI</name>
<gene>
    <name evidence="1" type="ORF">PG994_008137</name>
</gene>
<sequence>MSTFTPRQGSLELSEPANWKGLMGTTCREMYKTGFEEWGLVIYRCAYGDDQAWDRYIACFREAINEKLLSYNYEFLG</sequence>
<protein>
    <submittedName>
        <fullName evidence="1">Uncharacterized protein</fullName>
    </submittedName>
</protein>
<evidence type="ECO:0000313" key="2">
    <source>
        <dbReference type="Proteomes" id="UP001480595"/>
    </source>
</evidence>
<keyword evidence="2" id="KW-1185">Reference proteome</keyword>
<evidence type="ECO:0000313" key="1">
    <source>
        <dbReference type="EMBL" id="KAK8061771.1"/>
    </source>
</evidence>
<accession>A0ABR1US67</accession>
<proteinExistence type="predicted"/>
<dbReference type="Proteomes" id="UP001480595">
    <property type="component" value="Unassembled WGS sequence"/>
</dbReference>
<organism evidence="1 2">
    <name type="scientific">Apiospora phragmitis</name>
    <dbReference type="NCBI Taxonomy" id="2905665"/>
    <lineage>
        <taxon>Eukaryota</taxon>
        <taxon>Fungi</taxon>
        <taxon>Dikarya</taxon>
        <taxon>Ascomycota</taxon>
        <taxon>Pezizomycotina</taxon>
        <taxon>Sordariomycetes</taxon>
        <taxon>Xylariomycetidae</taxon>
        <taxon>Amphisphaeriales</taxon>
        <taxon>Apiosporaceae</taxon>
        <taxon>Apiospora</taxon>
    </lineage>
</organism>
<dbReference type="GeneID" id="92092609"/>
<reference evidence="1 2" key="1">
    <citation type="submission" date="2023-01" db="EMBL/GenBank/DDBJ databases">
        <title>Analysis of 21 Apiospora genomes using comparative genomics revels a genus with tremendous synthesis potential of carbohydrate active enzymes and secondary metabolites.</title>
        <authorList>
            <person name="Sorensen T."/>
        </authorList>
    </citation>
    <scope>NUCLEOTIDE SEQUENCE [LARGE SCALE GENOMIC DNA]</scope>
    <source>
        <strain evidence="1 2">CBS 135458</strain>
    </source>
</reference>
<dbReference type="RefSeq" id="XP_066715033.1">
    <property type="nucleotide sequence ID" value="XM_066859546.1"/>
</dbReference>